<dbReference type="GeneID" id="24104860"/>
<keyword evidence="1" id="KW-0812">Transmembrane</keyword>
<evidence type="ECO:0000313" key="3">
    <source>
        <dbReference type="Proteomes" id="UP000001940"/>
    </source>
</evidence>
<dbReference type="EMBL" id="BX284605">
    <property type="protein sequence ID" value="CDH93104.1"/>
    <property type="molecule type" value="Genomic_DNA"/>
</dbReference>
<protein>
    <submittedName>
        <fullName evidence="2">Uncharacterized protein</fullName>
    </submittedName>
</protein>
<proteinExistence type="predicted"/>
<keyword evidence="1" id="KW-0472">Membrane</keyword>
<dbReference type="Proteomes" id="UP000001940">
    <property type="component" value="Chromosome V"/>
</dbReference>
<dbReference type="WormBase" id="T06E4.21">
    <property type="protein sequence ID" value="CE49098"/>
    <property type="gene ID" value="WBGene00235328"/>
</dbReference>
<organism evidence="2 3">
    <name type="scientific">Caenorhabditis elegans</name>
    <dbReference type="NCBI Taxonomy" id="6239"/>
    <lineage>
        <taxon>Eukaryota</taxon>
        <taxon>Metazoa</taxon>
        <taxon>Ecdysozoa</taxon>
        <taxon>Nematoda</taxon>
        <taxon>Chromadorea</taxon>
        <taxon>Rhabditida</taxon>
        <taxon>Rhabditina</taxon>
        <taxon>Rhabditomorpha</taxon>
        <taxon>Rhabditoidea</taxon>
        <taxon>Rhabditidae</taxon>
        <taxon>Peloderinae</taxon>
        <taxon>Caenorhabditis</taxon>
    </lineage>
</organism>
<keyword evidence="3" id="KW-1185">Reference proteome</keyword>
<dbReference type="AGR" id="WB:WBGene00235328"/>
<accession>U4PM12</accession>
<dbReference type="InParanoid" id="U4PM12"/>
<dbReference type="RefSeq" id="NP_001294758.1">
    <property type="nucleotide sequence ID" value="NM_001307829.1"/>
</dbReference>
<sequence>MTATRPVATDFIDDARRQLLLYRLLLTHGLSPRFVPLSLIFVYVSIDRLKFCLLKK</sequence>
<evidence type="ECO:0000313" key="2">
    <source>
        <dbReference type="EMBL" id="CDH93104.1"/>
    </source>
</evidence>
<evidence type="ECO:0000256" key="1">
    <source>
        <dbReference type="SAM" id="Phobius"/>
    </source>
</evidence>
<dbReference type="AlphaFoldDB" id="U4PM12"/>
<dbReference type="CTD" id="24104860"/>
<name>U4PM12_CAEEL</name>
<reference evidence="2 3" key="1">
    <citation type="journal article" date="1998" name="Science">
        <title>Genome sequence of the nematode C. elegans: a platform for investigating biology.</title>
        <authorList>
            <consortium name="The C. elegans sequencing consortium"/>
            <person name="Sulson J.E."/>
            <person name="Waterston R."/>
        </authorList>
    </citation>
    <scope>NUCLEOTIDE SEQUENCE [LARGE SCALE GENOMIC DNA]</scope>
    <source>
        <strain evidence="2 3">Bristol N2</strain>
    </source>
</reference>
<dbReference type="Bgee" id="WBGene00235328">
    <property type="expression patterns" value="Expressed in larva and 1 other cell type or tissue"/>
</dbReference>
<gene>
    <name evidence="2" type="ORF">CELE_T06E4.21</name>
    <name evidence="2 4" type="ORF">T06E4.21</name>
</gene>
<dbReference type="PaxDb" id="6239-T06E4.21.1"/>
<dbReference type="HOGENOM" id="CLU_3016187_0_0_1"/>
<dbReference type="KEGG" id="cel:CELE_T06E4.21"/>
<feature type="transmembrane region" description="Helical" evidence="1">
    <location>
        <begin position="20"/>
        <end position="46"/>
    </location>
</feature>
<keyword evidence="1" id="KW-1133">Transmembrane helix</keyword>
<evidence type="ECO:0000313" key="4">
    <source>
        <dbReference type="WormBase" id="T06E4.21"/>
    </source>
</evidence>